<dbReference type="Proteomes" id="UP000291822">
    <property type="component" value="Unassembled WGS sequence"/>
</dbReference>
<dbReference type="InterPro" id="IPR036249">
    <property type="entry name" value="Thioredoxin-like_sf"/>
</dbReference>
<keyword evidence="3" id="KW-1185">Reference proteome</keyword>
<dbReference type="RefSeq" id="WP_131408004.1">
    <property type="nucleotide sequence ID" value="NZ_SJTG01000002.1"/>
</dbReference>
<protein>
    <submittedName>
        <fullName evidence="2">DsbA family oxidoreductase</fullName>
    </submittedName>
</protein>
<dbReference type="SUPFAM" id="SSF52833">
    <property type="entry name" value="Thioredoxin-like"/>
    <property type="match status" value="1"/>
</dbReference>
<dbReference type="PANTHER" id="PTHR13887:SF41">
    <property type="entry name" value="THIOREDOXIN SUPERFAMILY PROTEIN"/>
    <property type="match status" value="1"/>
</dbReference>
<accession>A0A4R0YMT6</accession>
<dbReference type="GO" id="GO:0016491">
    <property type="term" value="F:oxidoreductase activity"/>
    <property type="evidence" value="ECO:0007669"/>
    <property type="project" value="InterPro"/>
</dbReference>
<feature type="domain" description="DSBA-like thioredoxin" evidence="1">
    <location>
        <begin position="17"/>
        <end position="223"/>
    </location>
</feature>
<dbReference type="PANTHER" id="PTHR13887">
    <property type="entry name" value="GLUTATHIONE S-TRANSFERASE KAPPA"/>
    <property type="match status" value="1"/>
</dbReference>
<name>A0A4R0YMT6_9GAMM</name>
<dbReference type="Pfam" id="PF01323">
    <property type="entry name" value="DSBA"/>
    <property type="match status" value="1"/>
</dbReference>
<dbReference type="EMBL" id="SJTG01000002">
    <property type="protein sequence ID" value="TCI10207.1"/>
    <property type="molecule type" value="Genomic_DNA"/>
</dbReference>
<evidence type="ECO:0000313" key="3">
    <source>
        <dbReference type="Proteomes" id="UP000291822"/>
    </source>
</evidence>
<dbReference type="InterPro" id="IPR001853">
    <property type="entry name" value="DSBA-like_thioredoxin_dom"/>
</dbReference>
<proteinExistence type="predicted"/>
<comment type="caution">
    <text evidence="2">The sequence shown here is derived from an EMBL/GenBank/DDBJ whole genome shotgun (WGS) entry which is preliminary data.</text>
</comment>
<sequence length="229" mass="25320">MNCQLSPEAPKRRRIEVAFYFDLVCPWCLIGKRQLERAIDLLALGYADVDVVVQWKSLPLLPDMPSGGVPFQAFYLKRLGSATAVAVRRRQIREAGLAAGVEFDFERITLMPNTIAAHRLIEYAGQSGGQALQAQLIDRLFDAFFCRNEDIGDLQVLARIGEAFGLERTTTLALLASPAHETPLQLWQDDARRQDIAGVPGFVLNDRAPRFGAHPPEQLAQALLASLPA</sequence>
<dbReference type="CDD" id="cd03024">
    <property type="entry name" value="DsbA_FrnE"/>
    <property type="match status" value="1"/>
</dbReference>
<evidence type="ECO:0000313" key="2">
    <source>
        <dbReference type="EMBL" id="TCI10207.1"/>
    </source>
</evidence>
<evidence type="ECO:0000259" key="1">
    <source>
        <dbReference type="Pfam" id="PF01323"/>
    </source>
</evidence>
<dbReference type="AlphaFoldDB" id="A0A4R0YMT6"/>
<dbReference type="Gene3D" id="3.40.30.10">
    <property type="entry name" value="Glutaredoxin"/>
    <property type="match status" value="1"/>
</dbReference>
<reference evidence="2 3" key="1">
    <citation type="submission" date="2019-02" db="EMBL/GenBank/DDBJ databases">
        <title>Dyella amyloliquefaciens sp. nov., isolated from forest soil.</title>
        <authorList>
            <person name="Gao Z.-H."/>
            <person name="Qiu L.-H."/>
        </authorList>
    </citation>
    <scope>NUCLEOTIDE SEQUENCE [LARGE SCALE GENOMIC DNA]</scope>
    <source>
        <strain evidence="2 3">KACC 12747</strain>
    </source>
</reference>
<gene>
    <name evidence="2" type="ORF">EZM97_14975</name>
</gene>
<organism evidence="2 3">
    <name type="scientific">Dyella soli</name>
    <dbReference type="NCBI Taxonomy" id="522319"/>
    <lineage>
        <taxon>Bacteria</taxon>
        <taxon>Pseudomonadati</taxon>
        <taxon>Pseudomonadota</taxon>
        <taxon>Gammaproteobacteria</taxon>
        <taxon>Lysobacterales</taxon>
        <taxon>Rhodanobacteraceae</taxon>
        <taxon>Dyella</taxon>
    </lineage>
</organism>